<dbReference type="GO" id="GO:0005576">
    <property type="term" value="C:extracellular region"/>
    <property type="evidence" value="ECO:0007669"/>
    <property type="project" value="InterPro"/>
</dbReference>
<proteinExistence type="predicted"/>
<dbReference type="Pfam" id="PF01607">
    <property type="entry name" value="CBM_14"/>
    <property type="match status" value="1"/>
</dbReference>
<evidence type="ECO:0000259" key="2">
    <source>
        <dbReference type="PROSITE" id="PS50940"/>
    </source>
</evidence>
<dbReference type="Pfam" id="PF00024">
    <property type="entry name" value="PAN_1"/>
    <property type="match status" value="1"/>
</dbReference>
<dbReference type="InterPro" id="IPR003609">
    <property type="entry name" value="Pan_app"/>
</dbReference>
<evidence type="ECO:0000256" key="1">
    <source>
        <dbReference type="SAM" id="MobiDB-lite"/>
    </source>
</evidence>
<evidence type="ECO:0000313" key="3">
    <source>
        <dbReference type="EMBL" id="KAK6172155.1"/>
    </source>
</evidence>
<evidence type="ECO:0000313" key="4">
    <source>
        <dbReference type="Proteomes" id="UP001347796"/>
    </source>
</evidence>
<feature type="compositionally biased region" description="Polar residues" evidence="1">
    <location>
        <begin position="128"/>
        <end position="149"/>
    </location>
</feature>
<dbReference type="SUPFAM" id="SSF57184">
    <property type="entry name" value="Growth factor receptor domain"/>
    <property type="match status" value="1"/>
</dbReference>
<accession>A0AAN8PLE4</accession>
<keyword evidence="4" id="KW-1185">Reference proteome</keyword>
<organism evidence="3 4">
    <name type="scientific">Patella caerulea</name>
    <name type="common">Rayed Mediterranean limpet</name>
    <dbReference type="NCBI Taxonomy" id="87958"/>
    <lineage>
        <taxon>Eukaryota</taxon>
        <taxon>Metazoa</taxon>
        <taxon>Spiralia</taxon>
        <taxon>Lophotrochozoa</taxon>
        <taxon>Mollusca</taxon>
        <taxon>Gastropoda</taxon>
        <taxon>Patellogastropoda</taxon>
        <taxon>Patelloidea</taxon>
        <taxon>Patellidae</taxon>
        <taxon>Patella</taxon>
    </lineage>
</organism>
<dbReference type="InterPro" id="IPR002557">
    <property type="entry name" value="Chitin-bd_dom"/>
</dbReference>
<name>A0AAN8PLE4_PATCE</name>
<feature type="domain" description="Chitin-binding type-2" evidence="2">
    <location>
        <begin position="193"/>
        <end position="248"/>
    </location>
</feature>
<sequence>MDTYPQINEQNRLSVRSFLELSPLQVLQCARECQLRSVCVSFNYNTQTRGCFLNTEGSADVPSGLEVKTDFIHSDIARWPKNLAEGCIKHRCPINTFCRSDLHIGISCIDEVWNMTTSQADTTKEQADTTTSQVDTTASQADTTMGQADTTTEGKFRLETIVVNGGTVTKLELASTLTSAEVENLIITHSACLQNCTGIPNGNYQYCGGCTTYLTCSNGGVYVQPCPDTLRWDQTVRGCVAPSSTCPY</sequence>
<dbReference type="EMBL" id="JAZGQO010000011">
    <property type="protein sequence ID" value="KAK6172155.1"/>
    <property type="molecule type" value="Genomic_DNA"/>
</dbReference>
<protein>
    <recommendedName>
        <fullName evidence="2">Chitin-binding type-2 domain-containing protein</fullName>
    </recommendedName>
</protein>
<feature type="region of interest" description="Disordered" evidence="1">
    <location>
        <begin position="121"/>
        <end position="149"/>
    </location>
</feature>
<comment type="caution">
    <text evidence="3">The sequence shown here is derived from an EMBL/GenBank/DDBJ whole genome shotgun (WGS) entry which is preliminary data.</text>
</comment>
<dbReference type="Proteomes" id="UP001347796">
    <property type="component" value="Unassembled WGS sequence"/>
</dbReference>
<dbReference type="Gene3D" id="2.170.140.10">
    <property type="entry name" value="Chitin binding domain"/>
    <property type="match status" value="1"/>
</dbReference>
<dbReference type="GO" id="GO:0008061">
    <property type="term" value="F:chitin binding"/>
    <property type="evidence" value="ECO:0007669"/>
    <property type="project" value="InterPro"/>
</dbReference>
<dbReference type="InterPro" id="IPR009030">
    <property type="entry name" value="Growth_fac_rcpt_cys_sf"/>
</dbReference>
<reference evidence="3 4" key="1">
    <citation type="submission" date="2024-01" db="EMBL/GenBank/DDBJ databases">
        <title>The genome of the rayed Mediterranean limpet Patella caerulea (Linnaeus, 1758).</title>
        <authorList>
            <person name="Anh-Thu Weber A."/>
            <person name="Halstead-Nussloch G."/>
        </authorList>
    </citation>
    <scope>NUCLEOTIDE SEQUENCE [LARGE SCALE GENOMIC DNA]</scope>
    <source>
        <strain evidence="3">AATW-2023a</strain>
        <tissue evidence="3">Whole specimen</tissue>
    </source>
</reference>
<gene>
    <name evidence="3" type="ORF">SNE40_015881</name>
</gene>
<dbReference type="PROSITE" id="PS50940">
    <property type="entry name" value="CHIT_BIND_II"/>
    <property type="match status" value="1"/>
</dbReference>
<dbReference type="AlphaFoldDB" id="A0AAN8PLE4"/>
<dbReference type="Gene3D" id="3.50.4.10">
    <property type="entry name" value="Hepatocyte Growth Factor"/>
    <property type="match status" value="1"/>
</dbReference>